<keyword evidence="4" id="KW-0560">Oxidoreductase</keyword>
<dbReference type="SUPFAM" id="SSF55424">
    <property type="entry name" value="FAD/NAD-linked reductases, dimerisation (C-terminal) domain"/>
    <property type="match status" value="1"/>
</dbReference>
<evidence type="ECO:0000259" key="9">
    <source>
        <dbReference type="Pfam" id="PF07992"/>
    </source>
</evidence>
<dbReference type="FunFam" id="3.30.390.30:FF:000001">
    <property type="entry name" value="Dihydrolipoyl dehydrogenase"/>
    <property type="match status" value="1"/>
</dbReference>
<dbReference type="PRINTS" id="PR00411">
    <property type="entry name" value="PNDRDTASEI"/>
</dbReference>
<keyword evidence="6" id="KW-0547">Nucleotide-binding</keyword>
<dbReference type="InterPro" id="IPR023753">
    <property type="entry name" value="FAD/NAD-binding_dom"/>
</dbReference>
<dbReference type="Pfam" id="PF07992">
    <property type="entry name" value="Pyr_redox_2"/>
    <property type="match status" value="1"/>
</dbReference>
<evidence type="ECO:0000313" key="10">
    <source>
        <dbReference type="EMBL" id="PWJ73338.1"/>
    </source>
</evidence>
<dbReference type="GO" id="GO:0003955">
    <property type="term" value="F:NAD(P)H dehydrogenase (quinone) activity"/>
    <property type="evidence" value="ECO:0007669"/>
    <property type="project" value="TreeGrafter"/>
</dbReference>
<keyword evidence="2" id="KW-0285">Flavoprotein</keyword>
<dbReference type="EMBL" id="QGGY01000013">
    <property type="protein sequence ID" value="PWJ73338.1"/>
    <property type="molecule type" value="Genomic_DNA"/>
</dbReference>
<gene>
    <name evidence="10" type="ORF">C7383_113124</name>
</gene>
<comment type="similarity">
    <text evidence="1">Belongs to the class-I pyridine nucleotide-disulfide oxidoreductase family.</text>
</comment>
<feature type="binding site" evidence="6">
    <location>
        <position position="52"/>
    </location>
    <ligand>
        <name>FAD</name>
        <dbReference type="ChEBI" id="CHEBI:57692"/>
    </ligand>
</feature>
<feature type="disulfide bond" description="Redox-active" evidence="7">
    <location>
        <begin position="43"/>
        <end position="48"/>
    </location>
</feature>
<evidence type="ECO:0000256" key="3">
    <source>
        <dbReference type="ARBA" id="ARBA00022827"/>
    </source>
</evidence>
<dbReference type="GO" id="GO:0050660">
    <property type="term" value="F:flavin adenine dinucleotide binding"/>
    <property type="evidence" value="ECO:0007669"/>
    <property type="project" value="TreeGrafter"/>
</dbReference>
<feature type="binding site" evidence="6">
    <location>
        <begin position="177"/>
        <end position="184"/>
    </location>
    <ligand>
        <name>NAD(+)</name>
        <dbReference type="ChEBI" id="CHEBI:57540"/>
    </ligand>
</feature>
<name>A0AB73T0L0_9FIRM</name>
<dbReference type="Gene3D" id="3.50.50.60">
    <property type="entry name" value="FAD/NAD(P)-binding domain"/>
    <property type="match status" value="2"/>
</dbReference>
<evidence type="ECO:0000259" key="8">
    <source>
        <dbReference type="Pfam" id="PF02852"/>
    </source>
</evidence>
<feature type="domain" description="Pyridine nucleotide-disulphide oxidoreductase dimerisation" evidence="8">
    <location>
        <begin position="344"/>
        <end position="451"/>
    </location>
</feature>
<evidence type="ECO:0000256" key="4">
    <source>
        <dbReference type="ARBA" id="ARBA00023002"/>
    </source>
</evidence>
<keyword evidence="3 6" id="KW-0274">FAD</keyword>
<evidence type="ECO:0000313" key="11">
    <source>
        <dbReference type="Proteomes" id="UP000245412"/>
    </source>
</evidence>
<dbReference type="InterPro" id="IPR016156">
    <property type="entry name" value="FAD/NAD-linked_Rdtase_dimer_sf"/>
</dbReference>
<dbReference type="Pfam" id="PF02852">
    <property type="entry name" value="Pyr_redox_dim"/>
    <property type="match status" value="1"/>
</dbReference>
<dbReference type="PRINTS" id="PR00368">
    <property type="entry name" value="FADPNR"/>
</dbReference>
<dbReference type="RefSeq" id="WP_109747877.1">
    <property type="nucleotide sequence ID" value="NZ_JANKBI010000022.1"/>
</dbReference>
<protein>
    <submittedName>
        <fullName evidence="10">Pyruvate/2-oxoglutarate dehydrogenase complex dihydrolipoamide dehydrogenase (E3) component</fullName>
    </submittedName>
</protein>
<organism evidence="10 11">
    <name type="scientific">Murimonas intestini</name>
    <dbReference type="NCBI Taxonomy" id="1337051"/>
    <lineage>
        <taxon>Bacteria</taxon>
        <taxon>Bacillati</taxon>
        <taxon>Bacillota</taxon>
        <taxon>Clostridia</taxon>
        <taxon>Lachnospirales</taxon>
        <taxon>Lachnospiraceae</taxon>
        <taxon>Murimonas</taxon>
    </lineage>
</organism>
<feature type="binding site" evidence="6">
    <location>
        <position position="308"/>
    </location>
    <ligand>
        <name>FAD</name>
        <dbReference type="ChEBI" id="CHEBI:57692"/>
    </ligand>
</feature>
<evidence type="ECO:0000256" key="7">
    <source>
        <dbReference type="PIRSR" id="PIRSR000350-4"/>
    </source>
</evidence>
<dbReference type="InterPro" id="IPR001100">
    <property type="entry name" value="Pyr_nuc-diS_OxRdtase"/>
</dbReference>
<proteinExistence type="inferred from homology"/>
<dbReference type="PIRSF" id="PIRSF000350">
    <property type="entry name" value="Mercury_reductase_MerA"/>
    <property type="match status" value="1"/>
</dbReference>
<dbReference type="PANTHER" id="PTHR43014:SF4">
    <property type="entry name" value="PYRIDINE NUCLEOTIDE-DISULFIDE OXIDOREDUCTASE RCLA-RELATED"/>
    <property type="match status" value="1"/>
</dbReference>
<dbReference type="SUPFAM" id="SSF51905">
    <property type="entry name" value="FAD/NAD(P)-binding domain"/>
    <property type="match status" value="1"/>
</dbReference>
<dbReference type="InterPro" id="IPR036188">
    <property type="entry name" value="FAD/NAD-bd_sf"/>
</dbReference>
<accession>A0AB73T0L0</accession>
<dbReference type="Gene3D" id="3.30.390.30">
    <property type="match status" value="1"/>
</dbReference>
<evidence type="ECO:0000256" key="5">
    <source>
        <dbReference type="PIRSR" id="PIRSR000350-2"/>
    </source>
</evidence>
<comment type="cofactor">
    <cofactor evidence="6">
        <name>FAD</name>
        <dbReference type="ChEBI" id="CHEBI:57692"/>
    </cofactor>
    <text evidence="6">Binds 1 FAD per subunit.</text>
</comment>
<feature type="domain" description="FAD/NAD(P)-binding" evidence="9">
    <location>
        <begin position="5"/>
        <end position="317"/>
    </location>
</feature>
<evidence type="ECO:0000256" key="2">
    <source>
        <dbReference type="ARBA" id="ARBA00022630"/>
    </source>
</evidence>
<dbReference type="PANTHER" id="PTHR43014">
    <property type="entry name" value="MERCURIC REDUCTASE"/>
    <property type="match status" value="1"/>
</dbReference>
<feature type="active site" description="Proton acceptor" evidence="5">
    <location>
        <position position="442"/>
    </location>
</feature>
<dbReference type="Proteomes" id="UP000245412">
    <property type="component" value="Unassembled WGS sequence"/>
</dbReference>
<keyword evidence="10" id="KW-0670">Pyruvate</keyword>
<evidence type="ECO:0000256" key="1">
    <source>
        <dbReference type="ARBA" id="ARBA00007532"/>
    </source>
</evidence>
<evidence type="ECO:0000256" key="6">
    <source>
        <dbReference type="PIRSR" id="PIRSR000350-3"/>
    </source>
</evidence>
<sequence length="453" mass="48886">MKKYDNIIIGFGKGGKTIAGALAKNGQKTALIEKSPDMYGGTCINVACIPSKFLENSAQKAAFLGNNFEERAKYYKNIIHEKRELTKALRQKNYDKVAIDAGADVLTGSAEFLDARHVRVTYADGTSEELEGTRFFINTGARPFIPDIPGINGNPYVYTSETLMDLDQLPKKLAIIGGGYIGVEFASYYANFGSSVTIIQTSDKFLPREDEEVAAAAMKSMENHGITILKNTQIKGIGQENGKASLSLSVEGKDLVIDADAVLAATGRRPNLEGLHPEAAGVSLTSRGAVMVDEHLKTTAENIWAMGDVTGGLQFTYISLDDSRIVKSQLLGDGSRTTGNRGAVPYSIFIDPPFSRVGMTEKEAREAGYDVKVTRLAAAAVPKAKVLKKTDGLFKAIIDTKTDKILGAHLFGAESHEIINIIKVVIDAGLPYTVLRDGIFTHPTMAEALNDLL</sequence>
<keyword evidence="6" id="KW-0520">NAD</keyword>
<reference evidence="10 11" key="1">
    <citation type="submission" date="2018-05" db="EMBL/GenBank/DDBJ databases">
        <authorList>
            <person name="Goeker M."/>
            <person name="Huntemann M."/>
            <person name="Clum A."/>
            <person name="Pillay M."/>
            <person name="Palaniappan K."/>
            <person name="Varghese N."/>
            <person name="Mikhailova N."/>
            <person name="Stamatis D."/>
            <person name="Reddy T."/>
            <person name="Daum C."/>
            <person name="Shapiro N."/>
            <person name="Ivanova N."/>
            <person name="Kyrpides N."/>
            <person name="Woyke T."/>
        </authorList>
    </citation>
    <scope>NUCLEOTIDE SEQUENCE [LARGE SCALE GENOMIC DNA]</scope>
    <source>
        <strain evidence="10 11">DSM 26524</strain>
    </source>
</reference>
<comment type="caution">
    <text evidence="10">The sequence shown here is derived from an EMBL/GenBank/DDBJ whole genome shotgun (WGS) entry which is preliminary data.</text>
</comment>
<dbReference type="InterPro" id="IPR004099">
    <property type="entry name" value="Pyr_nucl-diS_OxRdtase_dimer"/>
</dbReference>
<keyword evidence="11" id="KW-1185">Reference proteome</keyword>
<feature type="binding site" evidence="6">
    <location>
        <position position="267"/>
    </location>
    <ligand>
        <name>NAD(+)</name>
        <dbReference type="ChEBI" id="CHEBI:57540"/>
    </ligand>
</feature>
<dbReference type="AlphaFoldDB" id="A0AB73T0L0"/>